<dbReference type="SMART" id="SM01393">
    <property type="entry name" value="Ribosomal_L32e"/>
    <property type="match status" value="1"/>
</dbReference>
<dbReference type="PROSITE" id="PS00580">
    <property type="entry name" value="RIBOSOMAL_L32E"/>
    <property type="match status" value="1"/>
</dbReference>
<evidence type="ECO:0000256" key="1">
    <source>
        <dbReference type="ARBA" id="ARBA00008431"/>
    </source>
</evidence>
<dbReference type="InterPro" id="IPR001515">
    <property type="entry name" value="Ribosomal_eL32"/>
</dbReference>
<gene>
    <name evidence="4" type="ORF">JKP88DRAFT_100003</name>
</gene>
<protein>
    <submittedName>
        <fullName evidence="4">Ribosomal protein L32e</fullName>
    </submittedName>
</protein>
<dbReference type="AlphaFoldDB" id="A0A835YGQ7"/>
<evidence type="ECO:0000256" key="3">
    <source>
        <dbReference type="ARBA" id="ARBA00023274"/>
    </source>
</evidence>
<sequence length="136" mass="15761">MAAPKPLPKPAVVKKRTKKFARHQSNRFIRIENSSWRRPKGIDGRVRRKFKGAIPMPNIGYGSNKKTRNVLPNGFYKFLVHNVKDLELLMMHNRKYAAEIAHNVSARKRKEIVERASQLFIKVTNANARLRTEEDA</sequence>
<reference evidence="4" key="1">
    <citation type="submission" date="2021-02" db="EMBL/GenBank/DDBJ databases">
        <title>First Annotated Genome of the Yellow-green Alga Tribonema minus.</title>
        <authorList>
            <person name="Mahan K.M."/>
        </authorList>
    </citation>
    <scope>NUCLEOTIDE SEQUENCE</scope>
    <source>
        <strain evidence="4">UTEX B ZZ1240</strain>
    </source>
</reference>
<dbReference type="PANTHER" id="PTHR23413:SF1">
    <property type="entry name" value="RIBOSOMAL PROTEIN L32"/>
    <property type="match status" value="1"/>
</dbReference>
<dbReference type="CDD" id="cd00513">
    <property type="entry name" value="Ribosomal_L32_L32e"/>
    <property type="match status" value="1"/>
</dbReference>
<dbReference type="GO" id="GO:0003735">
    <property type="term" value="F:structural constituent of ribosome"/>
    <property type="evidence" value="ECO:0007669"/>
    <property type="project" value="InterPro"/>
</dbReference>
<dbReference type="PANTHER" id="PTHR23413">
    <property type="entry name" value="60S RIBOSOMAL PROTEIN L32 AND DNA-DIRECTED RNA POLYMERASE II, SUBUNIT N"/>
    <property type="match status" value="1"/>
</dbReference>
<dbReference type="EMBL" id="JAFCMP010000552">
    <property type="protein sequence ID" value="KAG5175216.1"/>
    <property type="molecule type" value="Genomic_DNA"/>
</dbReference>
<comment type="caution">
    <text evidence="4">The sequence shown here is derived from an EMBL/GenBank/DDBJ whole genome shotgun (WGS) entry which is preliminary data.</text>
</comment>
<dbReference type="Pfam" id="PF01655">
    <property type="entry name" value="Ribosomal_L32e"/>
    <property type="match status" value="1"/>
</dbReference>
<keyword evidence="5" id="KW-1185">Reference proteome</keyword>
<dbReference type="OrthoDB" id="268693at2759"/>
<dbReference type="GO" id="GO:0006412">
    <property type="term" value="P:translation"/>
    <property type="evidence" value="ECO:0007669"/>
    <property type="project" value="InterPro"/>
</dbReference>
<comment type="similarity">
    <text evidence="1">Belongs to the eukaryotic ribosomal protein eL32 family.</text>
</comment>
<evidence type="ECO:0000256" key="2">
    <source>
        <dbReference type="ARBA" id="ARBA00022980"/>
    </source>
</evidence>
<dbReference type="SUPFAM" id="SSF52042">
    <property type="entry name" value="Ribosomal protein L32e"/>
    <property type="match status" value="1"/>
</dbReference>
<keyword evidence="2 4" id="KW-0689">Ribosomal protein</keyword>
<dbReference type="InterPro" id="IPR036351">
    <property type="entry name" value="Ribosomal_eL32_sf"/>
</dbReference>
<keyword evidence="3" id="KW-0687">Ribonucleoprotein</keyword>
<evidence type="ECO:0000313" key="4">
    <source>
        <dbReference type="EMBL" id="KAG5175216.1"/>
    </source>
</evidence>
<evidence type="ECO:0000313" key="5">
    <source>
        <dbReference type="Proteomes" id="UP000664859"/>
    </source>
</evidence>
<organism evidence="4 5">
    <name type="scientific">Tribonema minus</name>
    <dbReference type="NCBI Taxonomy" id="303371"/>
    <lineage>
        <taxon>Eukaryota</taxon>
        <taxon>Sar</taxon>
        <taxon>Stramenopiles</taxon>
        <taxon>Ochrophyta</taxon>
        <taxon>PX clade</taxon>
        <taxon>Xanthophyceae</taxon>
        <taxon>Tribonematales</taxon>
        <taxon>Tribonemataceae</taxon>
        <taxon>Tribonema</taxon>
    </lineage>
</organism>
<dbReference type="GO" id="GO:0022625">
    <property type="term" value="C:cytosolic large ribosomal subunit"/>
    <property type="evidence" value="ECO:0007669"/>
    <property type="project" value="TreeGrafter"/>
</dbReference>
<dbReference type="Proteomes" id="UP000664859">
    <property type="component" value="Unassembled WGS sequence"/>
</dbReference>
<proteinExistence type="inferred from homology"/>
<accession>A0A835YGQ7</accession>
<dbReference type="InterPro" id="IPR018263">
    <property type="entry name" value="Ribosomal_eL32_CS"/>
</dbReference>
<name>A0A835YGQ7_9STRA</name>